<evidence type="ECO:0000313" key="1">
    <source>
        <dbReference type="EMBL" id="GAA3635932.1"/>
    </source>
</evidence>
<dbReference type="Proteomes" id="UP001501074">
    <property type="component" value="Unassembled WGS sequence"/>
</dbReference>
<organism evidence="1 2">
    <name type="scientific">Kineosporia mesophila</name>
    <dbReference type="NCBI Taxonomy" id="566012"/>
    <lineage>
        <taxon>Bacteria</taxon>
        <taxon>Bacillati</taxon>
        <taxon>Actinomycetota</taxon>
        <taxon>Actinomycetes</taxon>
        <taxon>Kineosporiales</taxon>
        <taxon>Kineosporiaceae</taxon>
        <taxon>Kineosporia</taxon>
    </lineage>
</organism>
<evidence type="ECO:0000313" key="2">
    <source>
        <dbReference type="Proteomes" id="UP001501074"/>
    </source>
</evidence>
<reference evidence="2" key="1">
    <citation type="journal article" date="2019" name="Int. J. Syst. Evol. Microbiol.">
        <title>The Global Catalogue of Microorganisms (GCM) 10K type strain sequencing project: providing services to taxonomists for standard genome sequencing and annotation.</title>
        <authorList>
            <consortium name="The Broad Institute Genomics Platform"/>
            <consortium name="The Broad Institute Genome Sequencing Center for Infectious Disease"/>
            <person name="Wu L."/>
            <person name="Ma J."/>
        </authorList>
    </citation>
    <scope>NUCLEOTIDE SEQUENCE [LARGE SCALE GENOMIC DNA]</scope>
    <source>
        <strain evidence="2">JCM 16902</strain>
    </source>
</reference>
<accession>A0ABP7AN03</accession>
<proteinExistence type="predicted"/>
<comment type="caution">
    <text evidence="1">The sequence shown here is derived from an EMBL/GenBank/DDBJ whole genome shotgun (WGS) entry which is preliminary data.</text>
</comment>
<keyword evidence="2" id="KW-1185">Reference proteome</keyword>
<name>A0ABP7AN03_9ACTN</name>
<dbReference type="EMBL" id="BAAAZO010000012">
    <property type="protein sequence ID" value="GAA3635932.1"/>
    <property type="molecule type" value="Genomic_DNA"/>
</dbReference>
<dbReference type="RefSeq" id="WP_231488795.1">
    <property type="nucleotide sequence ID" value="NZ_BAAAZO010000012.1"/>
</dbReference>
<sequence>MRILTPLLDNDPRAGGVMFVPGTRMVVLDTRLGGQSGLDLVFLQEVPANAPNAGPAHERTLEKLRDAIDSASLLPSGGRTVWPPYALGLLGGETFVGAATTNQN</sequence>
<protein>
    <submittedName>
        <fullName evidence="1">Uncharacterized protein</fullName>
    </submittedName>
</protein>
<gene>
    <name evidence="1" type="ORF">GCM10022223_62950</name>
</gene>